<dbReference type="RefSeq" id="WP_062074746.1">
    <property type="nucleotide sequence ID" value="NZ_BBRC01000004.1"/>
</dbReference>
<sequence length="513" mass="53156">MIVGRLSETFALLLREKHVQAATLSADAERAIGRRIAARWAGSIGAIVAVGALGAATVVGEYGGRSGGDSAIKSPIPTPTIGVAVATFPVTGGPEFASATAGLKCGDPAPNPHPAEHDVLFALTQTNAVSPGETIQTPGNMPAVNAHLAQTPGTDLGVVADSGMSLIIERDGVVVGVVPYGAPELGWNAPGGMAASQGQNGAQLVASWIHCPGDDTSTESTLEPGQYDIVGITRVFSTPESVALYQTLGTYRSAYSLDPANLDPQGIYVPGSYDCAQTIDQDSPARACLPDFTPDAKLDETASTITMLYDKKDLREDFSAVLVSEPVTVTIPGTDSLSWMQTYDQESVGVFDSIDAFTCGASAGYFSLASESRDSVYLSLGMATAAAVRNGGDIDATAWALGIPDGSRVELLPGARIVYLQTSTITIPGSKVTTDASTVVASAAISATQPVTTNRFAGPQSLTVKAEPWTMCPGVGDADITWSNYVLLVGQWRITTPDGAVKTVDTAQYLNVY</sequence>
<dbReference type="Proteomes" id="UP000547973">
    <property type="component" value="Unassembled WGS sequence"/>
</dbReference>
<organism evidence="1 2">
    <name type="scientific">Demequina lutea</name>
    <dbReference type="NCBI Taxonomy" id="431489"/>
    <lineage>
        <taxon>Bacteria</taxon>
        <taxon>Bacillati</taxon>
        <taxon>Actinomycetota</taxon>
        <taxon>Actinomycetes</taxon>
        <taxon>Micrococcales</taxon>
        <taxon>Demequinaceae</taxon>
        <taxon>Demequina</taxon>
    </lineage>
</organism>
<accession>A0A7Z0CGD6</accession>
<protein>
    <submittedName>
        <fullName evidence="1">Uncharacterized protein</fullName>
    </submittedName>
</protein>
<gene>
    <name evidence="1" type="ORF">BKA03_000395</name>
</gene>
<dbReference type="EMBL" id="JACBZO010000001">
    <property type="protein sequence ID" value="NYI40276.1"/>
    <property type="molecule type" value="Genomic_DNA"/>
</dbReference>
<dbReference type="OrthoDB" id="3268959at2"/>
<comment type="caution">
    <text evidence="1">The sequence shown here is derived from an EMBL/GenBank/DDBJ whole genome shotgun (WGS) entry which is preliminary data.</text>
</comment>
<evidence type="ECO:0000313" key="1">
    <source>
        <dbReference type="EMBL" id="NYI40276.1"/>
    </source>
</evidence>
<name>A0A7Z0CGD6_9MICO</name>
<reference evidence="1 2" key="1">
    <citation type="submission" date="2020-07" db="EMBL/GenBank/DDBJ databases">
        <title>Sequencing the genomes of 1000 actinobacteria strains.</title>
        <authorList>
            <person name="Klenk H.-P."/>
        </authorList>
    </citation>
    <scope>NUCLEOTIDE SEQUENCE [LARGE SCALE GENOMIC DNA]</scope>
    <source>
        <strain evidence="1 2">DSM 19970</strain>
    </source>
</reference>
<proteinExistence type="predicted"/>
<dbReference type="AlphaFoldDB" id="A0A7Z0CGD6"/>
<evidence type="ECO:0000313" key="2">
    <source>
        <dbReference type="Proteomes" id="UP000547973"/>
    </source>
</evidence>
<keyword evidence="2" id="KW-1185">Reference proteome</keyword>